<reference evidence="14" key="1">
    <citation type="submission" date="2017-09" db="EMBL/GenBank/DDBJ databases">
        <title>Depth-based differentiation of microbial function through sediment-hosted aquifers and enrichment of novel symbionts in the deep terrestrial subsurface.</title>
        <authorList>
            <person name="Probst A.J."/>
            <person name="Ladd B."/>
            <person name="Jarett J.K."/>
            <person name="Geller-Mcgrath D.E."/>
            <person name="Sieber C.M.K."/>
            <person name="Emerson J.B."/>
            <person name="Anantharaman K."/>
            <person name="Thomas B.C."/>
            <person name="Malmstrom R."/>
            <person name="Stieglmeier M."/>
            <person name="Klingl A."/>
            <person name="Woyke T."/>
            <person name="Ryan C.M."/>
            <person name="Banfield J.F."/>
        </authorList>
    </citation>
    <scope>NUCLEOTIDE SEQUENCE [LARGE SCALE GENOMIC DNA]</scope>
</reference>
<feature type="active site" evidence="10 11">
    <location>
        <position position="176"/>
    </location>
</feature>
<keyword evidence="3 10" id="KW-0028">Amino-acid biosynthesis</keyword>
<evidence type="ECO:0000313" key="13">
    <source>
        <dbReference type="EMBL" id="PIS39406.1"/>
    </source>
</evidence>
<name>A0A2H0YLW0_9BACT</name>
<dbReference type="EMBL" id="PEYD01000040">
    <property type="protein sequence ID" value="PIS39406.1"/>
    <property type="molecule type" value="Genomic_DNA"/>
</dbReference>
<evidence type="ECO:0000313" key="14">
    <source>
        <dbReference type="Proteomes" id="UP000230088"/>
    </source>
</evidence>
<gene>
    <name evidence="10" type="primary">hisH</name>
    <name evidence="13" type="ORF">COT33_02190</name>
</gene>
<comment type="catalytic activity">
    <reaction evidence="8 10">
        <text>5-[(5-phospho-1-deoxy-D-ribulos-1-ylimino)methylamino]-1-(5-phospho-beta-D-ribosyl)imidazole-4-carboxamide + L-glutamine = D-erythro-1-(imidazol-4-yl)glycerol 3-phosphate + 5-amino-1-(5-phospho-beta-D-ribosyl)imidazole-4-carboxamide + L-glutamate + H(+)</text>
        <dbReference type="Rhea" id="RHEA:24793"/>
        <dbReference type="ChEBI" id="CHEBI:15378"/>
        <dbReference type="ChEBI" id="CHEBI:29985"/>
        <dbReference type="ChEBI" id="CHEBI:58278"/>
        <dbReference type="ChEBI" id="CHEBI:58359"/>
        <dbReference type="ChEBI" id="CHEBI:58475"/>
        <dbReference type="ChEBI" id="CHEBI:58525"/>
        <dbReference type="EC" id="4.3.2.10"/>
    </reaction>
</comment>
<feature type="active site" description="Nucleophile" evidence="10 11">
    <location>
        <position position="76"/>
    </location>
</feature>
<dbReference type="Gene3D" id="3.40.50.880">
    <property type="match status" value="1"/>
</dbReference>
<evidence type="ECO:0000256" key="7">
    <source>
        <dbReference type="ARBA" id="ARBA00023239"/>
    </source>
</evidence>
<dbReference type="GO" id="GO:0005737">
    <property type="term" value="C:cytoplasm"/>
    <property type="evidence" value="ECO:0007669"/>
    <property type="project" value="UniProtKB-SubCell"/>
</dbReference>
<dbReference type="Pfam" id="PF00117">
    <property type="entry name" value="GATase"/>
    <property type="match status" value="1"/>
</dbReference>
<keyword evidence="4 10" id="KW-0378">Hydrolase</keyword>
<comment type="catalytic activity">
    <reaction evidence="9 10">
        <text>L-glutamine + H2O = L-glutamate + NH4(+)</text>
        <dbReference type="Rhea" id="RHEA:15889"/>
        <dbReference type="ChEBI" id="CHEBI:15377"/>
        <dbReference type="ChEBI" id="CHEBI:28938"/>
        <dbReference type="ChEBI" id="CHEBI:29985"/>
        <dbReference type="ChEBI" id="CHEBI:58359"/>
        <dbReference type="EC" id="3.5.1.2"/>
    </reaction>
</comment>
<proteinExistence type="inferred from homology"/>
<evidence type="ECO:0000256" key="1">
    <source>
        <dbReference type="ARBA" id="ARBA00005091"/>
    </source>
</evidence>
<evidence type="ECO:0000256" key="4">
    <source>
        <dbReference type="ARBA" id="ARBA00022801"/>
    </source>
</evidence>
<dbReference type="SUPFAM" id="SSF52317">
    <property type="entry name" value="Class I glutamine amidotransferase-like"/>
    <property type="match status" value="1"/>
</dbReference>
<dbReference type="InterPro" id="IPR029062">
    <property type="entry name" value="Class_I_gatase-like"/>
</dbReference>
<dbReference type="InterPro" id="IPR010139">
    <property type="entry name" value="Imidazole-glycPsynth_HisH"/>
</dbReference>
<dbReference type="AlphaFoldDB" id="A0A2H0YLW0"/>
<dbReference type="Proteomes" id="UP000230088">
    <property type="component" value="Unassembled WGS sequence"/>
</dbReference>
<feature type="domain" description="Glutamine amidotransferase" evidence="12">
    <location>
        <begin position="4"/>
        <end position="192"/>
    </location>
</feature>
<keyword evidence="7 10" id="KW-0456">Lyase</keyword>
<evidence type="ECO:0000256" key="10">
    <source>
        <dbReference type="HAMAP-Rule" id="MF_00278"/>
    </source>
</evidence>
<dbReference type="EC" id="4.3.2.10" evidence="10"/>
<keyword evidence="6 10" id="KW-0368">Histidine biosynthesis</keyword>
<evidence type="ECO:0000256" key="8">
    <source>
        <dbReference type="ARBA" id="ARBA00047838"/>
    </source>
</evidence>
<dbReference type="EC" id="3.5.1.2" evidence="10"/>
<dbReference type="PANTHER" id="PTHR42701">
    <property type="entry name" value="IMIDAZOLE GLYCEROL PHOSPHATE SYNTHASE SUBUNIT HISH"/>
    <property type="match status" value="1"/>
</dbReference>
<comment type="pathway">
    <text evidence="1 10">Amino-acid biosynthesis; L-histidine biosynthesis; L-histidine from 5-phospho-alpha-D-ribose 1-diphosphate: step 5/9.</text>
</comment>
<evidence type="ECO:0000256" key="6">
    <source>
        <dbReference type="ARBA" id="ARBA00023102"/>
    </source>
</evidence>
<accession>A0A2H0YLW0</accession>
<dbReference type="CDD" id="cd01748">
    <property type="entry name" value="GATase1_IGP_Synthase"/>
    <property type="match status" value="1"/>
</dbReference>
<dbReference type="GO" id="GO:0016829">
    <property type="term" value="F:lyase activity"/>
    <property type="evidence" value="ECO:0007669"/>
    <property type="project" value="UniProtKB-KW"/>
</dbReference>
<keyword evidence="10" id="KW-0963">Cytoplasm</keyword>
<evidence type="ECO:0000256" key="2">
    <source>
        <dbReference type="ARBA" id="ARBA00011152"/>
    </source>
</evidence>
<dbReference type="PROSITE" id="PS51273">
    <property type="entry name" value="GATASE_TYPE_1"/>
    <property type="match status" value="1"/>
</dbReference>
<evidence type="ECO:0000256" key="5">
    <source>
        <dbReference type="ARBA" id="ARBA00022962"/>
    </source>
</evidence>
<organism evidence="13 14">
    <name type="scientific">Candidatus Nealsonbacteria bacterium CG08_land_8_20_14_0_20_38_20</name>
    <dbReference type="NCBI Taxonomy" id="1974705"/>
    <lineage>
        <taxon>Bacteria</taxon>
        <taxon>Candidatus Nealsoniibacteriota</taxon>
    </lineage>
</organism>
<dbReference type="NCBIfam" id="TIGR01855">
    <property type="entry name" value="IMP_synth_hisH"/>
    <property type="match status" value="1"/>
</dbReference>
<dbReference type="UniPathway" id="UPA00031">
    <property type="reaction ID" value="UER00010"/>
</dbReference>
<dbReference type="PIRSF" id="PIRSF000495">
    <property type="entry name" value="Amidotransf_hisH"/>
    <property type="match status" value="1"/>
</dbReference>
<comment type="caution">
    <text evidence="13">The sequence shown here is derived from an EMBL/GenBank/DDBJ whole genome shotgun (WGS) entry which is preliminary data.</text>
</comment>
<dbReference type="GO" id="GO:0000105">
    <property type="term" value="P:L-histidine biosynthetic process"/>
    <property type="evidence" value="ECO:0007669"/>
    <property type="project" value="UniProtKB-UniRule"/>
</dbReference>
<dbReference type="PANTHER" id="PTHR42701:SF1">
    <property type="entry name" value="IMIDAZOLE GLYCEROL PHOSPHATE SYNTHASE SUBUNIT HISH"/>
    <property type="match status" value="1"/>
</dbReference>
<dbReference type="GO" id="GO:0000107">
    <property type="term" value="F:imidazoleglycerol-phosphate synthase activity"/>
    <property type="evidence" value="ECO:0007669"/>
    <property type="project" value="UniProtKB-UniRule"/>
</dbReference>
<sequence>MIAIIDYKAGNIASVKNALERLRFDWIVTSQPEEILSAGGVIFPGQGRAGAAMSELRKTGLDKIISQITKPFLGICLGMQLLSRYSEEDETKCIGIFKGKCRKFPPTLKTPHLGWNKVELNQESSLTAGIPDGQYFYFAHSYYVDAVESQIIGKTSYGFDFSSIMQKNNFFAVQFHPEKSGPQGLRLLNNFCKLCS</sequence>
<dbReference type="GO" id="GO:0004359">
    <property type="term" value="F:glutaminase activity"/>
    <property type="evidence" value="ECO:0007669"/>
    <property type="project" value="UniProtKB-EC"/>
</dbReference>
<comment type="subunit">
    <text evidence="2 10">Heterodimer of HisH and HisF.</text>
</comment>
<comment type="function">
    <text evidence="10">IGPS catalyzes the conversion of PRFAR and glutamine to IGP, AICAR and glutamate. The HisH subunit catalyzes the hydrolysis of glutamine to glutamate and ammonia as part of the synthesis of IGP and AICAR. The resulting ammonia molecule is channeled to the active site of HisF.</text>
</comment>
<dbReference type="InterPro" id="IPR017926">
    <property type="entry name" value="GATASE"/>
</dbReference>
<keyword evidence="5 10" id="KW-0315">Glutamine amidotransferase</keyword>
<evidence type="ECO:0000256" key="11">
    <source>
        <dbReference type="PIRSR" id="PIRSR000495-1"/>
    </source>
</evidence>
<feature type="active site" evidence="10 11">
    <location>
        <position position="178"/>
    </location>
</feature>
<evidence type="ECO:0000256" key="9">
    <source>
        <dbReference type="ARBA" id="ARBA00049534"/>
    </source>
</evidence>
<dbReference type="HAMAP" id="MF_00278">
    <property type="entry name" value="HisH"/>
    <property type="match status" value="1"/>
</dbReference>
<protein>
    <recommendedName>
        <fullName evidence="10">Imidazole glycerol phosphate synthase subunit HisH</fullName>
        <ecNumber evidence="10">4.3.2.10</ecNumber>
    </recommendedName>
    <alternativeName>
        <fullName evidence="10">IGP synthase glutaminase subunit</fullName>
        <ecNumber evidence="10">3.5.1.2</ecNumber>
    </alternativeName>
    <alternativeName>
        <fullName evidence="10">IGP synthase subunit HisH</fullName>
    </alternativeName>
    <alternativeName>
        <fullName evidence="10">ImGP synthase subunit HisH</fullName>
        <shortName evidence="10">IGPS subunit HisH</shortName>
    </alternativeName>
</protein>
<evidence type="ECO:0000259" key="12">
    <source>
        <dbReference type="Pfam" id="PF00117"/>
    </source>
</evidence>
<evidence type="ECO:0000256" key="3">
    <source>
        <dbReference type="ARBA" id="ARBA00022605"/>
    </source>
</evidence>
<comment type="subcellular location">
    <subcellularLocation>
        <location evidence="10">Cytoplasm</location>
    </subcellularLocation>
</comment>